<protein>
    <recommendedName>
        <fullName evidence="4">SPOR domain-containing protein</fullName>
    </recommendedName>
</protein>
<dbReference type="OrthoDB" id="6193567at2"/>
<dbReference type="EMBL" id="PPSK01000040">
    <property type="protein sequence ID" value="POB00792.1"/>
    <property type="molecule type" value="Genomic_DNA"/>
</dbReference>
<dbReference type="AlphaFoldDB" id="A0A2P4EQA0"/>
<dbReference type="InterPro" id="IPR036680">
    <property type="entry name" value="SPOR-like_sf"/>
</dbReference>
<gene>
    <name evidence="2" type="ORF">C1949_18900</name>
</gene>
<dbReference type="SUPFAM" id="SSF110997">
    <property type="entry name" value="Sporulation related repeat"/>
    <property type="match status" value="1"/>
</dbReference>
<dbReference type="RefSeq" id="WP_104739923.1">
    <property type="nucleotide sequence ID" value="NZ_BMHR01000035.1"/>
</dbReference>
<reference evidence="2 3" key="1">
    <citation type="submission" date="2018-01" db="EMBL/GenBank/DDBJ databases">
        <title>Draft genome of the type strain Pseudomonas oceani DSM 100277 isolated from the deep water in Okinawa trough, northwestern Pacific Ocean.</title>
        <authorList>
            <person name="Gomila M."/>
            <person name="Mulet M."/>
            <person name="Garcia-Valdes E."/>
            <person name="Lalucat J."/>
        </authorList>
    </citation>
    <scope>NUCLEOTIDE SEQUENCE [LARGE SCALE GENOMIC DNA]</scope>
    <source>
        <strain evidence="2 3">DSM 100277</strain>
    </source>
</reference>
<keyword evidence="3" id="KW-1185">Reference proteome</keyword>
<feature type="compositionally biased region" description="Low complexity" evidence="1">
    <location>
        <begin position="45"/>
        <end position="64"/>
    </location>
</feature>
<feature type="region of interest" description="Disordered" evidence="1">
    <location>
        <begin position="43"/>
        <end position="65"/>
    </location>
</feature>
<name>A0A2P4EQA0_9GAMM</name>
<evidence type="ECO:0000313" key="2">
    <source>
        <dbReference type="EMBL" id="POB00792.1"/>
    </source>
</evidence>
<dbReference type="GO" id="GO:0042834">
    <property type="term" value="F:peptidoglycan binding"/>
    <property type="evidence" value="ECO:0007669"/>
    <property type="project" value="InterPro"/>
</dbReference>
<sequence length="235" mass="25064">MRSLFLFLLLLNILYALWQLQSGGVAPDRELEAMPAQAAQLDPVSQAPGGASSSPSAEGEQEPSAKALGGAPAALCIRLGVFADRSEAEQLRQRLLALDVSASLIEDELVSSSDYWLVMPVAGGTAGALAKLSLLQEQGIDSFVITKGPLAGNISLGVFSREDYAAARQAQLQADGHDVEIKPVEKLRSQFSVEVPPEARRLVGQTLLLRLREDFPDMQHQYQACSAVANAGNIP</sequence>
<comment type="caution">
    <text evidence="2">The sequence shown here is derived from an EMBL/GenBank/DDBJ whole genome shotgun (WGS) entry which is preliminary data.</text>
</comment>
<evidence type="ECO:0008006" key="4">
    <source>
        <dbReference type="Google" id="ProtNLM"/>
    </source>
</evidence>
<accession>A0A2P4EQA0</accession>
<evidence type="ECO:0000313" key="3">
    <source>
        <dbReference type="Proteomes" id="UP000243451"/>
    </source>
</evidence>
<organism evidence="2 3">
    <name type="scientific">Halopseudomonas oceani</name>
    <dbReference type="NCBI Taxonomy" id="1708783"/>
    <lineage>
        <taxon>Bacteria</taxon>
        <taxon>Pseudomonadati</taxon>
        <taxon>Pseudomonadota</taxon>
        <taxon>Gammaproteobacteria</taxon>
        <taxon>Pseudomonadales</taxon>
        <taxon>Pseudomonadaceae</taxon>
        <taxon>Halopseudomonas</taxon>
    </lineage>
</organism>
<evidence type="ECO:0000256" key="1">
    <source>
        <dbReference type="SAM" id="MobiDB-lite"/>
    </source>
</evidence>
<proteinExistence type="predicted"/>
<dbReference type="Proteomes" id="UP000243451">
    <property type="component" value="Unassembled WGS sequence"/>
</dbReference>